<evidence type="ECO:0000313" key="2">
    <source>
        <dbReference type="EMBL" id="MBB4095971.1"/>
    </source>
</evidence>
<reference evidence="2 5" key="3">
    <citation type="submission" date="2020-08" db="EMBL/GenBank/DDBJ databases">
        <title>Genomic Encyclopedia of Type Strains, Phase IV (KMG-IV): sequencing the most valuable type-strain genomes for metagenomic binning, comparative biology and taxonomic classification.</title>
        <authorList>
            <person name="Goeker M."/>
        </authorList>
    </citation>
    <scope>NUCLEOTIDE SEQUENCE [LARGE SCALE GENOMIC DNA]</scope>
    <source>
        <strain evidence="2 5">DSM 23868</strain>
    </source>
</reference>
<evidence type="ECO:0000256" key="1">
    <source>
        <dbReference type="SAM" id="MobiDB-lite"/>
    </source>
</evidence>
<feature type="compositionally biased region" description="Basic and acidic residues" evidence="1">
    <location>
        <begin position="1"/>
        <end position="53"/>
    </location>
</feature>
<sequence length="69" mass="7584">MKRDPKAGTTDQKPKWEGPPENRPRGYEPPDDDPAKKRDAAGHNLADPDRKNLSDALSQPKHATRKAGG</sequence>
<proteinExistence type="predicted"/>
<evidence type="ECO:0000313" key="5">
    <source>
        <dbReference type="Proteomes" id="UP000553980"/>
    </source>
</evidence>
<protein>
    <submittedName>
        <fullName evidence="3">Uncharacterized protein</fullName>
    </submittedName>
</protein>
<dbReference type="EMBL" id="VEWK01000017">
    <property type="protein sequence ID" value="TNV08991.1"/>
    <property type="molecule type" value="Genomic_DNA"/>
</dbReference>
<dbReference type="Proteomes" id="UP000313390">
    <property type="component" value="Unassembled WGS sequence"/>
</dbReference>
<reference evidence="3" key="2">
    <citation type="submission" date="2019-06" db="EMBL/GenBank/DDBJ databases">
        <authorList>
            <person name="Hu M."/>
        </authorList>
    </citation>
    <scope>NUCLEOTIDE SEQUENCE</scope>
    <source>
        <strain evidence="3">08RB2639</strain>
    </source>
</reference>
<dbReference type="AlphaFoldDB" id="A0A5C5CCQ5"/>
<comment type="caution">
    <text evidence="3">The sequence shown here is derived from an EMBL/GenBank/DDBJ whole genome shotgun (WGS) entry which is preliminary data.</text>
</comment>
<evidence type="ECO:0000313" key="4">
    <source>
        <dbReference type="Proteomes" id="UP000313390"/>
    </source>
</evidence>
<organism evidence="3 4">
    <name type="scientific">Brucella pecoris</name>
    <dbReference type="NCBI Taxonomy" id="867683"/>
    <lineage>
        <taxon>Bacteria</taxon>
        <taxon>Pseudomonadati</taxon>
        <taxon>Pseudomonadota</taxon>
        <taxon>Alphaproteobacteria</taxon>
        <taxon>Hyphomicrobiales</taxon>
        <taxon>Brucellaceae</taxon>
        <taxon>Brucella/Ochrobactrum group</taxon>
        <taxon>Brucella</taxon>
    </lineage>
</organism>
<keyword evidence="5" id="KW-1185">Reference proteome</keyword>
<dbReference type="RefSeq" id="WP_140022821.1">
    <property type="nucleotide sequence ID" value="NZ_JACIEX010000016.1"/>
</dbReference>
<name>A0A5C5CCQ5_9HYPH</name>
<dbReference type="Proteomes" id="UP000553980">
    <property type="component" value="Unassembled WGS sequence"/>
</dbReference>
<gene>
    <name evidence="3" type="ORF">FIB18_22215</name>
    <name evidence="2" type="ORF">GGQ79_004524</name>
</gene>
<feature type="region of interest" description="Disordered" evidence="1">
    <location>
        <begin position="1"/>
        <end position="69"/>
    </location>
</feature>
<evidence type="ECO:0000313" key="3">
    <source>
        <dbReference type="EMBL" id="TNV08991.1"/>
    </source>
</evidence>
<reference evidence="3 4" key="1">
    <citation type="journal article" date="2011" name="Int. J. Syst. Evol. Microbiol.">
        <title>Ochrobactrum pecoris sp. nov., isolated from farm animals.</title>
        <authorList>
            <person name="Kampfer P."/>
            <person name="Huber B."/>
            <person name="Busse H.J."/>
            <person name="Scholz H.C."/>
            <person name="Tomaso H."/>
            <person name="Hotzel H."/>
            <person name="Melzer F."/>
        </authorList>
    </citation>
    <scope>NUCLEOTIDE SEQUENCE [LARGE SCALE GENOMIC DNA]</scope>
    <source>
        <strain evidence="3 4">08RB2639</strain>
    </source>
</reference>
<dbReference type="EMBL" id="JACIEX010000016">
    <property type="protein sequence ID" value="MBB4095971.1"/>
    <property type="molecule type" value="Genomic_DNA"/>
</dbReference>
<accession>A0A5C5CCQ5</accession>